<evidence type="ECO:0000313" key="1">
    <source>
        <dbReference type="EMBL" id="KXT16906.1"/>
    </source>
</evidence>
<dbReference type="EMBL" id="LFZO01000028">
    <property type="protein sequence ID" value="KXT16906.1"/>
    <property type="molecule type" value="Genomic_DNA"/>
</dbReference>
<proteinExistence type="predicted"/>
<keyword evidence="2" id="KW-1185">Reference proteome</keyword>
<dbReference type="AlphaFoldDB" id="A0A139IQR8"/>
<gene>
    <name evidence="1" type="ORF">AC579_4771</name>
</gene>
<sequence length="130" mass="14250">MYPTFIEFLTCASEQTLRRADQGVTVVAGAALVRSLESEQVTLGQGQGPSIRRQSVCQQVCSHAKCRESWATTYKATDPLAPAICLGYSHQVPTLRPMGQHDDRLSGLEQVDGNGALCQAMQHEKDKTWT</sequence>
<comment type="caution">
    <text evidence="1">The sequence shown here is derived from an EMBL/GenBank/DDBJ whole genome shotgun (WGS) entry which is preliminary data.</text>
</comment>
<evidence type="ECO:0000313" key="2">
    <source>
        <dbReference type="Proteomes" id="UP000073492"/>
    </source>
</evidence>
<dbReference type="OrthoDB" id="734129at2759"/>
<name>A0A139IQR8_9PEZI</name>
<reference evidence="1 2" key="1">
    <citation type="submission" date="2015-07" db="EMBL/GenBank/DDBJ databases">
        <title>Comparative genomics of the Sigatoka disease complex on banana suggests a link between parallel evolutionary changes in Pseudocercospora fijiensis and Pseudocercospora eumusae and increased virulence on the banana host.</title>
        <authorList>
            <person name="Chang T.-C."/>
            <person name="Salvucci A."/>
            <person name="Crous P.W."/>
            <person name="Stergiopoulos I."/>
        </authorList>
    </citation>
    <scope>NUCLEOTIDE SEQUENCE [LARGE SCALE GENOMIC DNA]</scope>
    <source>
        <strain evidence="1 2">CBS 116634</strain>
    </source>
</reference>
<protein>
    <submittedName>
        <fullName evidence="1">Uncharacterized protein</fullName>
    </submittedName>
</protein>
<organism evidence="1 2">
    <name type="scientific">Pseudocercospora musae</name>
    <dbReference type="NCBI Taxonomy" id="113226"/>
    <lineage>
        <taxon>Eukaryota</taxon>
        <taxon>Fungi</taxon>
        <taxon>Dikarya</taxon>
        <taxon>Ascomycota</taxon>
        <taxon>Pezizomycotina</taxon>
        <taxon>Dothideomycetes</taxon>
        <taxon>Dothideomycetidae</taxon>
        <taxon>Mycosphaerellales</taxon>
        <taxon>Mycosphaerellaceae</taxon>
        <taxon>Pseudocercospora</taxon>
    </lineage>
</organism>
<accession>A0A139IQR8</accession>
<dbReference type="Proteomes" id="UP000073492">
    <property type="component" value="Unassembled WGS sequence"/>
</dbReference>